<dbReference type="RefSeq" id="WP_045922121.1">
    <property type="nucleotide sequence ID" value="NZ_JBHTHW010000004.1"/>
</dbReference>
<dbReference type="STRING" id="1218508.JG29_02120"/>
<keyword evidence="5" id="KW-0547">Nucleotide-binding</keyword>
<comment type="catalytic activity">
    <reaction evidence="7">
        <text>L-lysyl-[lipoyl-carrier protein] + (R)-lipoate + ATP = N(6)-[(R)-lipoyl]-L-lysyl-[lipoyl-carrier protein] + AMP + diphosphate + H(+)</text>
        <dbReference type="Rhea" id="RHEA:49288"/>
        <dbReference type="Rhea" id="RHEA-COMP:10500"/>
        <dbReference type="Rhea" id="RHEA-COMP:10502"/>
        <dbReference type="ChEBI" id="CHEBI:15378"/>
        <dbReference type="ChEBI" id="CHEBI:29969"/>
        <dbReference type="ChEBI" id="CHEBI:30616"/>
        <dbReference type="ChEBI" id="CHEBI:33019"/>
        <dbReference type="ChEBI" id="CHEBI:83088"/>
        <dbReference type="ChEBI" id="CHEBI:83099"/>
        <dbReference type="ChEBI" id="CHEBI:456215"/>
        <dbReference type="EC" id="6.3.1.20"/>
    </reaction>
</comment>
<keyword evidence="6" id="KW-0067">ATP-binding</keyword>
<dbReference type="SUPFAM" id="SSF82649">
    <property type="entry name" value="SufE/NifU"/>
    <property type="match status" value="1"/>
</dbReference>
<dbReference type="GO" id="GO:0016979">
    <property type="term" value="F:lipoate-protein ligase activity"/>
    <property type="evidence" value="ECO:0007669"/>
    <property type="project" value="UniProtKB-EC"/>
</dbReference>
<evidence type="ECO:0000313" key="10">
    <source>
        <dbReference type="Proteomes" id="UP000033695"/>
    </source>
</evidence>
<dbReference type="OrthoDB" id="9788148at2"/>
<keyword evidence="10" id="KW-1185">Reference proteome</keyword>
<gene>
    <name evidence="9" type="ORF">JG29_02120</name>
</gene>
<proteinExistence type="predicted"/>
<dbReference type="InterPro" id="IPR045864">
    <property type="entry name" value="aa-tRNA-synth_II/BPL/LPL"/>
</dbReference>
<comment type="pathway">
    <text evidence="1">Protein modification; protein lipoylation via exogenous pathway; protein N(6)-(lipoyl)lysine from lipoate: step 2/2.</text>
</comment>
<dbReference type="GO" id="GO:0005737">
    <property type="term" value="C:cytoplasm"/>
    <property type="evidence" value="ECO:0007669"/>
    <property type="project" value="TreeGrafter"/>
</dbReference>
<reference evidence="9 10" key="1">
    <citation type="submission" date="2014-12" db="EMBL/GenBank/DDBJ databases">
        <title>Comparative genomics of the lactic acid bacteria isolated from the honey bee gut.</title>
        <authorList>
            <person name="Ellegaard K.M."/>
            <person name="Tamarit D."/>
            <person name="Javelind E."/>
            <person name="Olofsson T."/>
            <person name="Andersson S.G."/>
            <person name="Vasquez A."/>
        </authorList>
    </citation>
    <scope>NUCLEOTIDE SEQUENCE [LARGE SCALE GENOMIC DNA]</scope>
    <source>
        <strain evidence="9 10">Hon2</strain>
    </source>
</reference>
<dbReference type="PATRIC" id="fig|1218508.4.peg.219"/>
<dbReference type="CDD" id="cd16443">
    <property type="entry name" value="LplA"/>
    <property type="match status" value="1"/>
</dbReference>
<dbReference type="NCBIfam" id="TIGR00545">
    <property type="entry name" value="lipoyltrans"/>
    <property type="match status" value="1"/>
</dbReference>
<dbReference type="SUPFAM" id="SSF55681">
    <property type="entry name" value="Class II aaRS and biotin synthetases"/>
    <property type="match status" value="1"/>
</dbReference>
<dbReference type="Pfam" id="PF10437">
    <property type="entry name" value="Lip_prot_lig_C"/>
    <property type="match status" value="1"/>
</dbReference>
<dbReference type="GO" id="GO:0017118">
    <property type="term" value="F:lipoyltransferase activity"/>
    <property type="evidence" value="ECO:0007669"/>
    <property type="project" value="TreeGrafter"/>
</dbReference>
<evidence type="ECO:0000256" key="6">
    <source>
        <dbReference type="ARBA" id="ARBA00022840"/>
    </source>
</evidence>
<dbReference type="PANTHER" id="PTHR12561">
    <property type="entry name" value="LIPOATE-PROTEIN LIGASE"/>
    <property type="match status" value="1"/>
</dbReference>
<evidence type="ECO:0000256" key="1">
    <source>
        <dbReference type="ARBA" id="ARBA00005085"/>
    </source>
</evidence>
<feature type="domain" description="BPL/LPL catalytic" evidence="8">
    <location>
        <begin position="31"/>
        <end position="207"/>
    </location>
</feature>
<evidence type="ECO:0000256" key="3">
    <source>
        <dbReference type="ARBA" id="ARBA00012367"/>
    </source>
</evidence>
<evidence type="ECO:0000256" key="5">
    <source>
        <dbReference type="ARBA" id="ARBA00022741"/>
    </source>
</evidence>
<evidence type="ECO:0000256" key="4">
    <source>
        <dbReference type="ARBA" id="ARBA00022598"/>
    </source>
</evidence>
<dbReference type="InterPro" id="IPR004562">
    <property type="entry name" value="LipoylTrfase_LipoateP_Ligase"/>
</dbReference>
<comment type="pathway">
    <text evidence="2">Protein modification; protein lipoylation via exogenous pathway; protein N(6)-(lipoyl)lysine from lipoate: step 1/2.</text>
</comment>
<evidence type="ECO:0000313" key="9">
    <source>
        <dbReference type="EMBL" id="KJY51167.1"/>
    </source>
</evidence>
<dbReference type="HOGENOM" id="CLU_022986_0_2_9"/>
<dbReference type="Gene3D" id="3.30.930.10">
    <property type="entry name" value="Bira Bifunctional Protein, Domain 2"/>
    <property type="match status" value="1"/>
</dbReference>
<dbReference type="PANTHER" id="PTHR12561:SF3">
    <property type="entry name" value="LIPOYLTRANSFERASE 1, MITOCHONDRIAL"/>
    <property type="match status" value="1"/>
</dbReference>
<dbReference type="InterPro" id="IPR019491">
    <property type="entry name" value="Lipoate_protein_ligase_C"/>
</dbReference>
<sequence>MFLIDTTRNGKPLYDPLVNQSLDNYLLQTKRLQGHGLIIYINHPAVIIGVHQNAYAEVDLPYLRAHQIDLVRRSSGGGAVYQDYGNIIFENIVVNDPTAQVDNYQAIGAPILSALHDLGVPQAQLSGRNDLVIDGQKFCGMTMVKTGDSYAAGGTIMFDLNQEQARQVLTPNQEKLQSKGVKSVDKRITNIKPYLSSQYRNWTGEDFKNYLLCHMFGVDKIDQIETYHLTDDDWQNIDDALAAKYTTEEWNYGKNPGYHDYVSHHFDIGTVAFNYTVTNNQITHCQIYGDFITKGDVEVIDQHLLGVKYDYDSLVEALRQSDLEHNLGKITPEAVANLILKKYE</sequence>
<comment type="caution">
    <text evidence="9">The sequence shown here is derived from an EMBL/GenBank/DDBJ whole genome shotgun (WGS) entry which is preliminary data.</text>
</comment>
<dbReference type="PROSITE" id="PS51733">
    <property type="entry name" value="BPL_LPL_CATALYTIC"/>
    <property type="match status" value="1"/>
</dbReference>
<dbReference type="EC" id="6.3.1.20" evidence="3"/>
<keyword evidence="4 9" id="KW-0436">Ligase</keyword>
<name>A0A0F4KX43_9LACO</name>
<dbReference type="EMBL" id="JXBZ01000002">
    <property type="protein sequence ID" value="KJY51167.1"/>
    <property type="molecule type" value="Genomic_DNA"/>
</dbReference>
<dbReference type="Gene3D" id="3.30.390.50">
    <property type="entry name" value="CO dehydrogenase flavoprotein, C-terminal domain"/>
    <property type="match status" value="1"/>
</dbReference>
<evidence type="ECO:0000256" key="7">
    <source>
        <dbReference type="ARBA" id="ARBA00048037"/>
    </source>
</evidence>
<evidence type="ECO:0000256" key="2">
    <source>
        <dbReference type="ARBA" id="ARBA00005124"/>
    </source>
</evidence>
<dbReference type="AlphaFoldDB" id="A0A0F4KX43"/>
<accession>A0A0F4KX43</accession>
<protein>
    <recommendedName>
        <fullName evidence="3">lipoate--protein ligase</fullName>
        <ecNumber evidence="3">6.3.1.20</ecNumber>
    </recommendedName>
</protein>
<dbReference type="Proteomes" id="UP000033695">
    <property type="component" value="Unassembled WGS sequence"/>
</dbReference>
<dbReference type="GO" id="GO:0009249">
    <property type="term" value="P:protein lipoylation"/>
    <property type="evidence" value="ECO:0007669"/>
    <property type="project" value="InterPro"/>
</dbReference>
<organism evidence="9 10">
    <name type="scientific">Bombilactobacillus mellis</name>
    <dbReference type="NCBI Taxonomy" id="1218508"/>
    <lineage>
        <taxon>Bacteria</taxon>
        <taxon>Bacillati</taxon>
        <taxon>Bacillota</taxon>
        <taxon>Bacilli</taxon>
        <taxon>Lactobacillales</taxon>
        <taxon>Lactobacillaceae</taxon>
        <taxon>Bombilactobacillus</taxon>
    </lineage>
</organism>
<dbReference type="UniPathway" id="UPA00537">
    <property type="reaction ID" value="UER00594"/>
</dbReference>
<dbReference type="GO" id="GO:0005524">
    <property type="term" value="F:ATP binding"/>
    <property type="evidence" value="ECO:0007669"/>
    <property type="project" value="UniProtKB-KW"/>
</dbReference>
<dbReference type="Pfam" id="PF21948">
    <property type="entry name" value="LplA-B_cat"/>
    <property type="match status" value="1"/>
</dbReference>
<evidence type="ECO:0000259" key="8">
    <source>
        <dbReference type="PROSITE" id="PS51733"/>
    </source>
</evidence>
<dbReference type="InterPro" id="IPR004143">
    <property type="entry name" value="BPL_LPL_catalytic"/>
</dbReference>